<evidence type="ECO:0000313" key="3">
    <source>
        <dbReference type="Proteomes" id="UP000008311"/>
    </source>
</evidence>
<gene>
    <name evidence="2" type="ORF">RCOM_2139280</name>
</gene>
<feature type="compositionally biased region" description="Gly residues" evidence="1">
    <location>
        <begin position="49"/>
        <end position="63"/>
    </location>
</feature>
<feature type="region of interest" description="Disordered" evidence="1">
    <location>
        <begin position="48"/>
        <end position="107"/>
    </location>
</feature>
<dbReference type="Proteomes" id="UP000008311">
    <property type="component" value="Unassembled WGS sequence"/>
</dbReference>
<proteinExistence type="predicted"/>
<feature type="non-terminal residue" evidence="2">
    <location>
        <position position="265"/>
    </location>
</feature>
<organism evidence="2 3">
    <name type="scientific">Ricinus communis</name>
    <name type="common">Castor bean</name>
    <dbReference type="NCBI Taxonomy" id="3988"/>
    <lineage>
        <taxon>Eukaryota</taxon>
        <taxon>Viridiplantae</taxon>
        <taxon>Streptophyta</taxon>
        <taxon>Embryophyta</taxon>
        <taxon>Tracheophyta</taxon>
        <taxon>Spermatophyta</taxon>
        <taxon>Magnoliopsida</taxon>
        <taxon>eudicotyledons</taxon>
        <taxon>Gunneridae</taxon>
        <taxon>Pentapetalae</taxon>
        <taxon>rosids</taxon>
        <taxon>fabids</taxon>
        <taxon>Malpighiales</taxon>
        <taxon>Euphorbiaceae</taxon>
        <taxon>Acalyphoideae</taxon>
        <taxon>Acalypheae</taxon>
        <taxon>Ricinus</taxon>
    </lineage>
</organism>
<accession>B9TP98</accession>
<dbReference type="AlphaFoldDB" id="B9TP98"/>
<sequence length="265" mass="27230">MSPRSGGSSRCATKVASIARQILACESTSVPSQSNTARRLVIKFLSQLAGGGGPSRSDGGGAGATRRRPACPSTTACGGGLPPRDELGEELGMPRSLRPPHQRDHGAAAPCLERVGGGQAGGVGLVLAELERAAPGPDLQAVADDRSEQLRGLGGIDLVQRPFGLGREAAFLLVADRAQDRAQAGLVGAGHLAFELDRDIVPGRHLVRADAVPVRAHIGVGALQVEQRGGAVEMAGEAVAAREVEAERVVAQPHDRHMRDSGAVG</sequence>
<dbReference type="EMBL" id="EQ995072">
    <property type="protein sequence ID" value="EEF22316.1"/>
    <property type="molecule type" value="Genomic_DNA"/>
</dbReference>
<name>B9TP98_RICCO</name>
<keyword evidence="3" id="KW-1185">Reference proteome</keyword>
<dbReference type="InParanoid" id="B9TP98"/>
<evidence type="ECO:0000256" key="1">
    <source>
        <dbReference type="SAM" id="MobiDB-lite"/>
    </source>
</evidence>
<evidence type="ECO:0000313" key="2">
    <source>
        <dbReference type="EMBL" id="EEF22316.1"/>
    </source>
</evidence>
<protein>
    <submittedName>
        <fullName evidence="2">Uncharacterized protein</fullName>
    </submittedName>
</protein>
<reference evidence="3" key="1">
    <citation type="journal article" date="2010" name="Nat. Biotechnol.">
        <title>Draft genome sequence of the oilseed species Ricinus communis.</title>
        <authorList>
            <person name="Chan A.P."/>
            <person name="Crabtree J."/>
            <person name="Zhao Q."/>
            <person name="Lorenzi H."/>
            <person name="Orvis J."/>
            <person name="Puiu D."/>
            <person name="Melake-Berhan A."/>
            <person name="Jones K.M."/>
            <person name="Redman J."/>
            <person name="Chen G."/>
            <person name="Cahoon E.B."/>
            <person name="Gedil M."/>
            <person name="Stanke M."/>
            <person name="Haas B.J."/>
            <person name="Wortman J.R."/>
            <person name="Fraser-Liggett C.M."/>
            <person name="Ravel J."/>
            <person name="Rabinowicz P.D."/>
        </authorList>
    </citation>
    <scope>NUCLEOTIDE SEQUENCE [LARGE SCALE GENOMIC DNA]</scope>
    <source>
        <strain evidence="3">cv. Hale</strain>
    </source>
</reference>